<dbReference type="InterPro" id="IPR036388">
    <property type="entry name" value="WH-like_DNA-bd_sf"/>
</dbReference>
<dbReference type="Pfam" id="PF01047">
    <property type="entry name" value="MarR"/>
    <property type="match status" value="1"/>
</dbReference>
<evidence type="ECO:0000313" key="6">
    <source>
        <dbReference type="Proteomes" id="UP001461960"/>
    </source>
</evidence>
<evidence type="ECO:0000256" key="3">
    <source>
        <dbReference type="ARBA" id="ARBA00023163"/>
    </source>
</evidence>
<dbReference type="PROSITE" id="PS50995">
    <property type="entry name" value="HTH_MARR_2"/>
    <property type="match status" value="1"/>
</dbReference>
<keyword evidence="3" id="KW-0804">Transcription</keyword>
<dbReference type="InterPro" id="IPR036390">
    <property type="entry name" value="WH_DNA-bd_sf"/>
</dbReference>
<evidence type="ECO:0000256" key="2">
    <source>
        <dbReference type="ARBA" id="ARBA00023125"/>
    </source>
</evidence>
<dbReference type="EMBL" id="JBDGHN010000005">
    <property type="protein sequence ID" value="MEN2752199.1"/>
    <property type="molecule type" value="Genomic_DNA"/>
</dbReference>
<dbReference type="RefSeq" id="WP_299218043.1">
    <property type="nucleotide sequence ID" value="NZ_JBDGHN010000005.1"/>
</dbReference>
<proteinExistence type="predicted"/>
<feature type="domain" description="HTH marR-type" evidence="4">
    <location>
        <begin position="8"/>
        <end position="137"/>
    </location>
</feature>
<name>A0ABU9X9V8_9GAMM</name>
<gene>
    <name evidence="5" type="ORF">AAIR29_11205</name>
</gene>
<keyword evidence="2" id="KW-0238">DNA-binding</keyword>
<dbReference type="PRINTS" id="PR00598">
    <property type="entry name" value="HTHMARR"/>
</dbReference>
<reference evidence="5 6" key="1">
    <citation type="submission" date="2024-05" db="EMBL/GenBank/DDBJ databases">
        <authorList>
            <person name="Kim H.-Y."/>
            <person name="Kim E."/>
            <person name="Cai Y."/>
            <person name="Yang S.-M."/>
            <person name="Lee W."/>
        </authorList>
    </citation>
    <scope>NUCLEOTIDE SEQUENCE [LARGE SCALE GENOMIC DNA]</scope>
    <source>
        <strain evidence="5 6">FBL11</strain>
    </source>
</reference>
<dbReference type="PANTHER" id="PTHR42756:SF1">
    <property type="entry name" value="TRANSCRIPTIONAL REPRESSOR OF EMRAB OPERON"/>
    <property type="match status" value="1"/>
</dbReference>
<protein>
    <submittedName>
        <fullName evidence="5">MarR family transcriptional regulator</fullName>
    </submittedName>
</protein>
<dbReference type="Proteomes" id="UP001461960">
    <property type="component" value="Unassembled WGS sequence"/>
</dbReference>
<dbReference type="InterPro" id="IPR000835">
    <property type="entry name" value="HTH_MarR-typ"/>
</dbReference>
<sequence>MTFKTESTGYLANHLARLYAILLNEQIKPLGISTAHFPILLELWQQDGITQNDLVQLGNLAQATIANTLNRMERDGLITRVADKKDARVKHILLTKKARSLETKAINCARQVNQQSLSVLTEEEQKQFNTLMQRVIIRQRELVEE</sequence>
<dbReference type="PANTHER" id="PTHR42756">
    <property type="entry name" value="TRANSCRIPTIONAL REGULATOR, MARR"/>
    <property type="match status" value="1"/>
</dbReference>
<evidence type="ECO:0000313" key="5">
    <source>
        <dbReference type="EMBL" id="MEN2752199.1"/>
    </source>
</evidence>
<keyword evidence="6" id="KW-1185">Reference proteome</keyword>
<organism evidence="5 6">
    <name type="scientific">Psychrobacter saeujeotis</name>
    <dbReference type="NCBI Taxonomy" id="3143436"/>
    <lineage>
        <taxon>Bacteria</taxon>
        <taxon>Pseudomonadati</taxon>
        <taxon>Pseudomonadota</taxon>
        <taxon>Gammaproteobacteria</taxon>
        <taxon>Moraxellales</taxon>
        <taxon>Moraxellaceae</taxon>
        <taxon>Psychrobacter</taxon>
    </lineage>
</organism>
<evidence type="ECO:0000256" key="1">
    <source>
        <dbReference type="ARBA" id="ARBA00023015"/>
    </source>
</evidence>
<evidence type="ECO:0000259" key="4">
    <source>
        <dbReference type="PROSITE" id="PS50995"/>
    </source>
</evidence>
<comment type="caution">
    <text evidence="5">The sequence shown here is derived from an EMBL/GenBank/DDBJ whole genome shotgun (WGS) entry which is preliminary data.</text>
</comment>
<keyword evidence="1" id="KW-0805">Transcription regulation</keyword>
<accession>A0ABU9X9V8</accession>
<dbReference type="SUPFAM" id="SSF46785">
    <property type="entry name" value="Winged helix' DNA-binding domain"/>
    <property type="match status" value="1"/>
</dbReference>
<dbReference type="SMART" id="SM00347">
    <property type="entry name" value="HTH_MARR"/>
    <property type="match status" value="1"/>
</dbReference>
<dbReference type="Gene3D" id="1.10.10.10">
    <property type="entry name" value="Winged helix-like DNA-binding domain superfamily/Winged helix DNA-binding domain"/>
    <property type="match status" value="1"/>
</dbReference>